<dbReference type="Proteomes" id="UP000186817">
    <property type="component" value="Unassembled WGS sequence"/>
</dbReference>
<dbReference type="PROSITE" id="PS00092">
    <property type="entry name" value="N6_MTASE"/>
    <property type="match status" value="1"/>
</dbReference>
<keyword evidence="7" id="KW-0175">Coiled coil</keyword>
<dbReference type="Gene3D" id="3.40.50.150">
    <property type="entry name" value="Vaccinia Virus protein VP39"/>
    <property type="match status" value="1"/>
</dbReference>
<dbReference type="GO" id="GO:0008757">
    <property type="term" value="F:S-adenosylmethionine-dependent methyltransferase activity"/>
    <property type="evidence" value="ECO:0007669"/>
    <property type="project" value="TreeGrafter"/>
</dbReference>
<comment type="similarity">
    <text evidence="1">Belongs to the eukaryotic/archaeal PrmC-related family.</text>
</comment>
<evidence type="ECO:0000256" key="4">
    <source>
        <dbReference type="ARBA" id="ARBA00022691"/>
    </source>
</evidence>
<keyword evidence="5" id="KW-0677">Repeat</keyword>
<dbReference type="Pfam" id="PF05175">
    <property type="entry name" value="MTS"/>
    <property type="match status" value="1"/>
</dbReference>
<feature type="coiled-coil region" evidence="7">
    <location>
        <begin position="52"/>
        <end position="113"/>
    </location>
</feature>
<dbReference type="PANTHER" id="PTHR45875:SF1">
    <property type="entry name" value="METHYLTRANSFERASE N6AMT1"/>
    <property type="match status" value="1"/>
</dbReference>
<dbReference type="SUPFAM" id="SSF57414">
    <property type="entry name" value="Hairpin loop containing domain-like"/>
    <property type="match status" value="1"/>
</dbReference>
<organism evidence="11 12">
    <name type="scientific">Symbiodinium microadriaticum</name>
    <name type="common">Dinoflagellate</name>
    <name type="synonym">Zooxanthella microadriatica</name>
    <dbReference type="NCBI Taxonomy" id="2951"/>
    <lineage>
        <taxon>Eukaryota</taxon>
        <taxon>Sar</taxon>
        <taxon>Alveolata</taxon>
        <taxon>Dinophyceae</taxon>
        <taxon>Suessiales</taxon>
        <taxon>Symbiodiniaceae</taxon>
        <taxon>Symbiodinium</taxon>
    </lineage>
</organism>
<dbReference type="Pfam" id="PF00024">
    <property type="entry name" value="PAN_1"/>
    <property type="match status" value="1"/>
</dbReference>
<feature type="domain" description="Apple" evidence="10">
    <location>
        <begin position="944"/>
        <end position="1019"/>
    </location>
</feature>
<comment type="caution">
    <text evidence="11">The sequence shown here is derived from an EMBL/GenBank/DDBJ whole genome shotgun (WGS) entry which is preliminary data.</text>
</comment>
<dbReference type="PANTHER" id="PTHR45875">
    <property type="entry name" value="METHYLTRANSFERASE N6AMT1"/>
    <property type="match status" value="1"/>
</dbReference>
<reference evidence="11 12" key="1">
    <citation type="submission" date="2016-02" db="EMBL/GenBank/DDBJ databases">
        <title>Genome analysis of coral dinoflagellate symbionts highlights evolutionary adaptations to a symbiotic lifestyle.</title>
        <authorList>
            <person name="Aranda M."/>
            <person name="Li Y."/>
            <person name="Liew Y.J."/>
            <person name="Baumgarten S."/>
            <person name="Simakov O."/>
            <person name="Wilson M."/>
            <person name="Piel J."/>
            <person name="Ashoor H."/>
            <person name="Bougouffa S."/>
            <person name="Bajic V.B."/>
            <person name="Ryu T."/>
            <person name="Ravasi T."/>
            <person name="Bayer T."/>
            <person name="Micklem G."/>
            <person name="Kim H."/>
            <person name="Bhak J."/>
            <person name="Lajeunesse T.C."/>
            <person name="Voolstra C.R."/>
        </authorList>
    </citation>
    <scope>NUCLEOTIDE SEQUENCE [LARGE SCALE GENOMIC DNA]</scope>
    <source>
        <strain evidence="11 12">CCMP2467</strain>
    </source>
</reference>
<dbReference type="GO" id="GO:0003676">
    <property type="term" value="F:nucleic acid binding"/>
    <property type="evidence" value="ECO:0007669"/>
    <property type="project" value="InterPro"/>
</dbReference>
<evidence type="ECO:0000313" key="12">
    <source>
        <dbReference type="Proteomes" id="UP000186817"/>
    </source>
</evidence>
<dbReference type="Gene3D" id="3.50.4.10">
    <property type="entry name" value="Hepatocyte Growth Factor"/>
    <property type="match status" value="1"/>
</dbReference>
<evidence type="ECO:0000256" key="3">
    <source>
        <dbReference type="ARBA" id="ARBA00022679"/>
    </source>
</evidence>
<dbReference type="InterPro" id="IPR003609">
    <property type="entry name" value="Pan_app"/>
</dbReference>
<dbReference type="InterPro" id="IPR007848">
    <property type="entry name" value="Small_mtfrase_dom"/>
</dbReference>
<dbReference type="GO" id="GO:0035657">
    <property type="term" value="C:eRF1 methyltransferase complex"/>
    <property type="evidence" value="ECO:0007669"/>
    <property type="project" value="TreeGrafter"/>
</dbReference>
<dbReference type="CDD" id="cd02440">
    <property type="entry name" value="AdoMet_MTases"/>
    <property type="match status" value="1"/>
</dbReference>
<keyword evidence="2" id="KW-0489">Methyltransferase</keyword>
<evidence type="ECO:0000256" key="7">
    <source>
        <dbReference type="SAM" id="Coils"/>
    </source>
</evidence>
<dbReference type="GO" id="GO:0008276">
    <property type="term" value="F:protein methyltransferase activity"/>
    <property type="evidence" value="ECO:0007669"/>
    <property type="project" value="TreeGrafter"/>
</dbReference>
<name>A0A1Q9E8L2_SYMMI</name>
<accession>A0A1Q9E8L2</accession>
<evidence type="ECO:0000256" key="6">
    <source>
        <dbReference type="ARBA" id="ARBA00023157"/>
    </source>
</evidence>
<evidence type="ECO:0000256" key="1">
    <source>
        <dbReference type="ARBA" id="ARBA00006149"/>
    </source>
</evidence>
<dbReference type="OrthoDB" id="269872at2759"/>
<evidence type="ECO:0000256" key="8">
    <source>
        <dbReference type="SAM" id="MobiDB-lite"/>
    </source>
</evidence>
<dbReference type="GO" id="GO:0006508">
    <property type="term" value="P:proteolysis"/>
    <property type="evidence" value="ECO:0007669"/>
    <property type="project" value="InterPro"/>
</dbReference>
<evidence type="ECO:0000259" key="10">
    <source>
        <dbReference type="SMART" id="SM00223"/>
    </source>
</evidence>
<proteinExistence type="inferred from homology"/>
<gene>
    <name evidence="11" type="ORF">AK812_SmicGene13222</name>
</gene>
<dbReference type="InterPro" id="IPR052190">
    <property type="entry name" value="Euk-Arch_PrmC-MTase"/>
</dbReference>
<feature type="region of interest" description="Disordered" evidence="8">
    <location>
        <begin position="1011"/>
        <end position="1037"/>
    </location>
</feature>
<keyword evidence="4" id="KW-0949">S-adenosyl-L-methionine</keyword>
<keyword evidence="9" id="KW-0812">Transmembrane</keyword>
<keyword evidence="3" id="KW-0808">Transferase</keyword>
<dbReference type="EMBL" id="LSRX01000227">
    <property type="protein sequence ID" value="OLQ03769.1"/>
    <property type="molecule type" value="Genomic_DNA"/>
</dbReference>
<dbReference type="InterPro" id="IPR002052">
    <property type="entry name" value="DNA_methylase_N6_adenine_CS"/>
</dbReference>
<feature type="transmembrane region" description="Helical" evidence="9">
    <location>
        <begin position="1117"/>
        <end position="1138"/>
    </location>
</feature>
<evidence type="ECO:0000256" key="5">
    <source>
        <dbReference type="ARBA" id="ARBA00022737"/>
    </source>
</evidence>
<keyword evidence="9" id="KW-1133">Transmembrane helix</keyword>
<dbReference type="InterPro" id="IPR029063">
    <property type="entry name" value="SAM-dependent_MTases_sf"/>
</dbReference>
<keyword evidence="12" id="KW-1185">Reference proteome</keyword>
<evidence type="ECO:0000313" key="11">
    <source>
        <dbReference type="EMBL" id="OLQ03769.1"/>
    </source>
</evidence>
<dbReference type="SUPFAM" id="SSF53335">
    <property type="entry name" value="S-adenosyl-L-methionine-dependent methyltransferases"/>
    <property type="match status" value="1"/>
</dbReference>
<dbReference type="GO" id="GO:0005576">
    <property type="term" value="C:extracellular region"/>
    <property type="evidence" value="ECO:0007669"/>
    <property type="project" value="InterPro"/>
</dbReference>
<keyword evidence="6" id="KW-1015">Disulfide bond</keyword>
<dbReference type="SMART" id="SM00223">
    <property type="entry name" value="APPLE"/>
    <property type="match status" value="1"/>
</dbReference>
<evidence type="ECO:0000256" key="2">
    <source>
        <dbReference type="ARBA" id="ARBA00022603"/>
    </source>
</evidence>
<dbReference type="GO" id="GO:0032259">
    <property type="term" value="P:methylation"/>
    <property type="evidence" value="ECO:0007669"/>
    <property type="project" value="UniProtKB-KW"/>
</dbReference>
<sequence>MRPKCREVPVPLATGLADRRLGLALVACAVASSEQRSGGGFDTQRATAEFGRKNALEELESLRSELGALRKQFEDRLPPPNAMSETEEQRLEFEQLEARYSELRERARENEMGDPWETWTVPQHECSQPLVRAHSAVTRGLFEVELAKLTWMSHVASDPPELAQLLVQSSLMHLRLMEVSQAYTCLQAAIDLGVSPACQPVSDLLDNCLMCECLKTTPSMAAGELREEDRSVLRGFGQRLSELGYTQEALLRLTGAESLVQFSDAQASGFLADLTRNPQGPQDSEDASLVDAAVLFLLRGKLSLDRFSSVAGAAAEMLLRLQAVTVVQDGYQLLSPGDAVAALSDPALRVRCQSFSNIRIWPLPDLLIATDAQDWPYRGFEPVMYLSDDSLALLDVAPAVKELSVLDMCCGGGVQGLSALRRGARDVTFVDVNPRAIHFVHFNLAINGLDTERCRLHQGNTFDALPAAEEKFDLILSNPPFLPNPDNIASQAVAAYGNGGASGEEVLETIVAGCPNWLKPGGRLWLVTYAPNIEEMPERLQRYLGSQPADVTVVGGALKDARDFVPAASQVELICYQWALSKQGIRNLAHALALLELGDAISESSARLLGVWENLYEDKAFLESLAMSSSVHLSPDLQDRVLTYIDNTKVYFMNARSKAGYVVSACDKARRGALDEKGIGAVDPWKAALGSVPQSAECGDVGQSVGSAELEIPEAEWLQRFPDALEFIIGVPADERVQVSYIRLSLLLSHTIASVKKKLADIGIRIPIPKMRLREARVGFMADERTMAFYNLSGGKLQLEGAYIFTAATKLKKASGCWKSAVRGADIPPGHMQRPQSECYAADEWRSMDGETRILIWHLHEICWGRIHASVERQDEQVVVAMDEDEEEEEEDVEVTRSYSSVKTVCAQERCFVMSRGRFPMALRLLFLAAGQAVLGKEDIEPSCAAAGASYVDPSVPQENGGTPEDATACQELCGKTPGCAVFTFYSDSKGCWLMTTQAHVRSPALPSDHFAVSGPKECPEKKETTTTTTPTTSQEAKTAATDLDMNDEGLVTVAPGIEISPTGIRPVGLGASPDEAQLGRSPDEVTAFGYTVAINGTAWGLPEKVFGVREVAGYSWVWWALGAIVLLLAACICSWCCRCCSSSKRPRKSRAVRAEATVGAPEALSREPTEAQEQVPLVVKDAGLTQPRLSIPQLPMPQLQMPQLVPVPASQANARSFELAALSPGGHWSPGQGQFVRMPLSPSRYP</sequence>
<dbReference type="AlphaFoldDB" id="A0A1Q9E8L2"/>
<keyword evidence="9" id="KW-0472">Membrane</keyword>
<evidence type="ECO:0000256" key="9">
    <source>
        <dbReference type="SAM" id="Phobius"/>
    </source>
</evidence>
<dbReference type="InterPro" id="IPR000177">
    <property type="entry name" value="Apple"/>
</dbReference>
<dbReference type="Gene3D" id="3.10.20.90">
    <property type="entry name" value="Phosphatidylinositol 3-kinase Catalytic Subunit, Chain A, domain 1"/>
    <property type="match status" value="1"/>
</dbReference>
<protein>
    <recommendedName>
        <fullName evidence="10">Apple domain-containing protein</fullName>
    </recommendedName>
</protein>